<evidence type="ECO:0000313" key="1">
    <source>
        <dbReference type="EMBL" id="ASI13595.1"/>
    </source>
</evidence>
<protein>
    <submittedName>
        <fullName evidence="1">Uncharacterized protein</fullName>
    </submittedName>
</protein>
<sequence>MVVKDLNYGVGKDFERITFLDMTRFNDNQKHIELTIQCKNGNQANELINSLEHSKHANIRKVSFLNLHLNPDNTTSLYQSAKFSYILEYLENDKPKEYVFSGPANKLRSLDYLSKFYNQFETFAYWLDKDYNKVRIEFDYKSEVNKDLEKVKMNALSTFEHNSKSYYVWLYPDNSTTSYILKESTKFKVQRKSFLYLLNNLASKQEKGSHYILSYYYLGIKREIEIIPPNDISKGLLDFLSENADNLNSELIRDAYKRDIEINFTKRVNYIDFEMSNQNGRDYSGYAFGNRLDRAIYKLEDKIDGEGDHKLRDKYIRLYNHLWEMKKFIRD</sequence>
<dbReference type="EMBL" id="CP019964">
    <property type="protein sequence ID" value="ASI13595.1"/>
    <property type="molecule type" value="Genomic_DNA"/>
</dbReference>
<dbReference type="AlphaFoldDB" id="A0A218NMA2"/>
<evidence type="ECO:0000313" key="2">
    <source>
        <dbReference type="Proteomes" id="UP000197679"/>
    </source>
</evidence>
<accession>A0A218NMA2</accession>
<name>A0A218NMA2_9ARCH</name>
<dbReference type="KEGG" id="marh:Mia14_0265"/>
<reference evidence="1 2" key="1">
    <citation type="journal article" date="2017" name="Nat. Commun.">
        <title>'ARMAN' archaea depend on association with euryarchaeal host in culture and in situ.</title>
        <authorList>
            <person name="Golyshina O."/>
            <person name="Toshchakov S."/>
            <person name="Makarova K."/>
            <person name="Gavrilov S."/>
            <person name="Korzhenkov A."/>
            <person name="La Cono V."/>
            <person name="Arcadi E."/>
            <person name="Nechitaylo T."/>
            <person name="Ferrer M."/>
            <person name="Kublanov I."/>
            <person name="Wolf Y."/>
            <person name="Yakimov M."/>
            <person name="Golyshin P."/>
            <person name="Slesarev A."/>
            <person name="Kozyavkin S."/>
        </authorList>
    </citation>
    <scope>NUCLEOTIDE SEQUENCE [LARGE SCALE GENOMIC DNA]</scope>
    <source>
        <strain evidence="1 2">Mia14</strain>
    </source>
</reference>
<organism evidence="1 2">
    <name type="scientific">Candidatus Mancarchaeum acidiphilum</name>
    <dbReference type="NCBI Taxonomy" id="1920749"/>
    <lineage>
        <taxon>Archaea</taxon>
        <taxon>Candidatus Micrarchaeota</taxon>
        <taxon>Candidatus Mancarchaeum</taxon>
    </lineage>
</organism>
<dbReference type="RefSeq" id="WP_088819757.1">
    <property type="nucleotide sequence ID" value="NZ_CP019964.1"/>
</dbReference>
<keyword evidence="2" id="KW-1185">Reference proteome</keyword>
<dbReference type="GeneID" id="33313822"/>
<gene>
    <name evidence="1" type="ORF">Mia14_0265</name>
</gene>
<dbReference type="Proteomes" id="UP000197679">
    <property type="component" value="Chromosome"/>
</dbReference>
<proteinExistence type="predicted"/>